<comment type="caution">
    <text evidence="2">The sequence shown here is derived from an EMBL/GenBank/DDBJ whole genome shotgun (WGS) entry which is preliminary data.</text>
</comment>
<gene>
    <name evidence="2" type="ORF">ELS20_08190</name>
</gene>
<accession>A0A482TD53</accession>
<protein>
    <submittedName>
        <fullName evidence="2">Uncharacterized protein</fullName>
    </submittedName>
</protein>
<proteinExistence type="predicted"/>
<reference evidence="2 3" key="1">
    <citation type="submission" date="2018-12" db="EMBL/GenBank/DDBJ databases">
        <title>Draft genome sequence of Haloarcula hispinica strain 18.1, an halophilic archaeon isolated from Chott El Jerid of Southern Tunisia.</title>
        <authorList>
            <person name="Najjari A."/>
            <person name="Ben Dhia O."/>
            <person name="Ferjani R."/>
            <person name="Mahjoubi M."/>
            <person name="Sghaier H."/>
            <person name="Elshahed M."/>
            <person name="Ouzari H.I."/>
            <person name="Cherid A."/>
            <person name="Youssef N."/>
        </authorList>
    </citation>
    <scope>NUCLEOTIDE SEQUENCE [LARGE SCALE GENOMIC DNA]</scope>
    <source>
        <strain evidence="2 3">18.1</strain>
    </source>
</reference>
<organism evidence="2 3">
    <name type="scientific">Haloarcula hispanica</name>
    <dbReference type="NCBI Taxonomy" id="51589"/>
    <lineage>
        <taxon>Archaea</taxon>
        <taxon>Methanobacteriati</taxon>
        <taxon>Methanobacteriota</taxon>
        <taxon>Stenosarchaea group</taxon>
        <taxon>Halobacteria</taxon>
        <taxon>Halobacteriales</taxon>
        <taxon>Haloarculaceae</taxon>
        <taxon>Haloarcula</taxon>
    </lineage>
</organism>
<sequence length="109" mass="12715">MAGAITRDERRHRIEQDDGDLDDTVYRVRTSGRGDICYHDDPDCADLTADDPADMTRRECHRRLYPACTKCVLDQPHGGRSDQRPSLRHKLDEVDYEFEWDRKHAEEVA</sequence>
<dbReference type="EMBL" id="RZIG01000002">
    <property type="protein sequence ID" value="RYJ09979.1"/>
    <property type="molecule type" value="Genomic_DNA"/>
</dbReference>
<name>A0A482TD53_HALHI</name>
<dbReference type="Proteomes" id="UP000293535">
    <property type="component" value="Unassembled WGS sequence"/>
</dbReference>
<feature type="compositionally biased region" description="Basic and acidic residues" evidence="1">
    <location>
        <begin position="1"/>
        <end position="16"/>
    </location>
</feature>
<feature type="region of interest" description="Disordered" evidence="1">
    <location>
        <begin position="1"/>
        <end position="20"/>
    </location>
</feature>
<dbReference type="AlphaFoldDB" id="A0A482TD53"/>
<evidence type="ECO:0000256" key="1">
    <source>
        <dbReference type="SAM" id="MobiDB-lite"/>
    </source>
</evidence>
<dbReference type="RefSeq" id="WP_129755416.1">
    <property type="nucleotide sequence ID" value="NZ_JAFKAA010000002.1"/>
</dbReference>
<evidence type="ECO:0000313" key="3">
    <source>
        <dbReference type="Proteomes" id="UP000293535"/>
    </source>
</evidence>
<evidence type="ECO:0000313" key="2">
    <source>
        <dbReference type="EMBL" id="RYJ09979.1"/>
    </source>
</evidence>